<dbReference type="InterPro" id="IPR022683">
    <property type="entry name" value="Calpain_III"/>
</dbReference>
<dbReference type="CDD" id="cd16196">
    <property type="entry name" value="EFh_PEF_CalpA_B"/>
    <property type="match status" value="1"/>
</dbReference>
<dbReference type="SMART" id="SM00720">
    <property type="entry name" value="calpain_III"/>
    <property type="match status" value="1"/>
</dbReference>
<organism evidence="10 11">
    <name type="scientific">Henosepilachna vigintioctopunctata</name>
    <dbReference type="NCBI Taxonomy" id="420089"/>
    <lineage>
        <taxon>Eukaryota</taxon>
        <taxon>Metazoa</taxon>
        <taxon>Ecdysozoa</taxon>
        <taxon>Arthropoda</taxon>
        <taxon>Hexapoda</taxon>
        <taxon>Insecta</taxon>
        <taxon>Pterygota</taxon>
        <taxon>Neoptera</taxon>
        <taxon>Endopterygota</taxon>
        <taxon>Coleoptera</taxon>
        <taxon>Polyphaga</taxon>
        <taxon>Cucujiformia</taxon>
        <taxon>Coccinelloidea</taxon>
        <taxon>Coccinellidae</taxon>
        <taxon>Epilachninae</taxon>
        <taxon>Epilachnini</taxon>
        <taxon>Henosepilachna</taxon>
    </lineage>
</organism>
<dbReference type="Proteomes" id="UP001431783">
    <property type="component" value="Unassembled WGS sequence"/>
</dbReference>
<dbReference type="InterPro" id="IPR036213">
    <property type="entry name" value="Calpain_III_sf"/>
</dbReference>
<keyword evidence="2 7" id="KW-0645">Protease</keyword>
<evidence type="ECO:0000256" key="1">
    <source>
        <dbReference type="ARBA" id="ARBA00007623"/>
    </source>
</evidence>
<evidence type="ECO:0000256" key="2">
    <source>
        <dbReference type="ARBA" id="ARBA00022670"/>
    </source>
</evidence>
<sequence>MDVIQVVPNEVNERIECKRAVGVSFQSKPAISNSPKGFKTTLTISPNSGPNANTTTWQISRFLGRSQKVADSNLDVSEEKRDNELNASISTHPKPVVKWPNESDVEKKGRYSFKMTKNDDEPIKLMFDDVSKTCFKFGEKGSGFKTKAGGPQDFYKIRADLLKSGTLFEDSEFPATNYSLFASDHSDRHFQWKRPGEICNDPQLFVEGFSRFDVQQGELGDCWLLAATANLTMYKRLFFQIVPDDQGFGEDYAGIFHFRFWQYGRWVDIVIDDRLPTDAGKLVYLHSTEENEFWSALLEKAYAKLHGSYEALKGGSTCEAMEDFTGGVTEMYELDNPPPNLFKILDKAFQRASLMGCSLEPDPNVLEAETSEGLIRGHAYSITKVVYLDIATPNVTGKIPLLRLRNPWGNEAEWNGPWSDGAPEWRYISEDDKKRLGLIFDNDGEFFMSFKDWEKHFDRLEICNLNPDSLSENETKNKKKWEMSIFEGAWVRGVTAGGCRNFLETFWNNPQYRITLTDVDDDDDDNKCTCIVALMQKNRRQIKTSSGEELLTIGFAIYYLPNPEHAPQPLDMNFFKYNASVARSPSFINLREVSCRFKLPPGTYCIVPSTYDANEQGEFLLRVFSEHQNNMQEHDDTIGYKSVDERIGTAKKATAVHAATPTKKSHKISAEKASDYELKRKEKSVIDFNHLAGEDGEVDYLELRELLNKNFQSELRGTQFSKEVCRCMVAMLDTDYSGKLGDDEFKELWDLIMLWEKAFFLYDVDNSGALSGFELRNALGAAGYRLTNHVLNILMHRYGNEDREITFDEFILCAVRLKTMIDKFQQRERQNVIILSREEWMEATLYC</sequence>
<evidence type="ECO:0000256" key="5">
    <source>
        <dbReference type="ARBA" id="ARBA00022837"/>
    </source>
</evidence>
<dbReference type="PRINTS" id="PR00704">
    <property type="entry name" value="CALPAIN"/>
</dbReference>
<feature type="active site" evidence="6 7">
    <location>
        <position position="222"/>
    </location>
</feature>
<comment type="similarity">
    <text evidence="1">Belongs to the peptidase C2 family.</text>
</comment>
<name>A0AAW1UZE6_9CUCU</name>
<gene>
    <name evidence="10" type="ORF">WA026_013727</name>
</gene>
<dbReference type="GO" id="GO:0005509">
    <property type="term" value="F:calcium ion binding"/>
    <property type="evidence" value="ECO:0007669"/>
    <property type="project" value="InterPro"/>
</dbReference>
<dbReference type="InterPro" id="IPR022684">
    <property type="entry name" value="Calpain_cysteine_protease"/>
</dbReference>
<evidence type="ECO:0000259" key="9">
    <source>
        <dbReference type="PROSITE" id="PS50222"/>
    </source>
</evidence>
<dbReference type="InterPro" id="IPR033883">
    <property type="entry name" value="C2_III"/>
</dbReference>
<protein>
    <submittedName>
        <fullName evidence="10">Uncharacterized protein</fullName>
    </submittedName>
</protein>
<dbReference type="SMART" id="SM00230">
    <property type="entry name" value="CysPc"/>
    <property type="match status" value="1"/>
</dbReference>
<dbReference type="CDD" id="cd00044">
    <property type="entry name" value="CysPc"/>
    <property type="match status" value="1"/>
</dbReference>
<keyword evidence="3 7" id="KW-0378">Hydrolase</keyword>
<dbReference type="Gene3D" id="2.60.120.380">
    <property type="match status" value="1"/>
</dbReference>
<dbReference type="GO" id="GO:0006508">
    <property type="term" value="P:proteolysis"/>
    <property type="evidence" value="ECO:0007669"/>
    <property type="project" value="UniProtKB-KW"/>
</dbReference>
<dbReference type="Gene3D" id="1.10.238.10">
    <property type="entry name" value="EF-hand"/>
    <property type="match status" value="1"/>
</dbReference>
<dbReference type="InterPro" id="IPR038765">
    <property type="entry name" value="Papain-like_cys_pep_sf"/>
</dbReference>
<dbReference type="Pfam" id="PF00648">
    <property type="entry name" value="Peptidase_C2"/>
    <property type="match status" value="1"/>
</dbReference>
<reference evidence="10 11" key="1">
    <citation type="submission" date="2023-03" db="EMBL/GenBank/DDBJ databases">
        <title>Genome insight into feeding habits of ladybird beetles.</title>
        <authorList>
            <person name="Li H.-S."/>
            <person name="Huang Y.-H."/>
            <person name="Pang H."/>
        </authorList>
    </citation>
    <scope>NUCLEOTIDE SEQUENCE [LARGE SCALE GENOMIC DNA]</scope>
    <source>
        <strain evidence="10">SYSU_2023b</strain>
        <tissue evidence="10">Whole body</tissue>
    </source>
</reference>
<dbReference type="GO" id="GO:0005737">
    <property type="term" value="C:cytoplasm"/>
    <property type="evidence" value="ECO:0007669"/>
    <property type="project" value="TreeGrafter"/>
</dbReference>
<dbReference type="InterPro" id="IPR001300">
    <property type="entry name" value="Peptidase_C2_calpain_cat"/>
</dbReference>
<evidence type="ECO:0000313" key="10">
    <source>
        <dbReference type="EMBL" id="KAK9885847.1"/>
    </source>
</evidence>
<dbReference type="InterPro" id="IPR002048">
    <property type="entry name" value="EF_hand_dom"/>
</dbReference>
<dbReference type="Gene3D" id="3.90.70.10">
    <property type="entry name" value="Cysteine proteinases"/>
    <property type="match status" value="1"/>
</dbReference>
<dbReference type="SUPFAM" id="SSF54001">
    <property type="entry name" value="Cysteine proteinases"/>
    <property type="match status" value="1"/>
</dbReference>
<dbReference type="InterPro" id="IPR022682">
    <property type="entry name" value="Calpain_domain_III"/>
</dbReference>
<feature type="domain" description="Calpain catalytic" evidence="8">
    <location>
        <begin position="167"/>
        <end position="466"/>
    </location>
</feature>
<dbReference type="PANTHER" id="PTHR10183">
    <property type="entry name" value="CALPAIN"/>
    <property type="match status" value="1"/>
</dbReference>
<dbReference type="PANTHER" id="PTHR10183:SF433">
    <property type="entry name" value="CALPAIN-A-RELATED"/>
    <property type="match status" value="1"/>
</dbReference>
<evidence type="ECO:0000256" key="7">
    <source>
        <dbReference type="PROSITE-ProRule" id="PRU00239"/>
    </source>
</evidence>
<feature type="active site" evidence="6 7">
    <location>
        <position position="406"/>
    </location>
</feature>
<dbReference type="Pfam" id="PF13833">
    <property type="entry name" value="EF-hand_8"/>
    <property type="match status" value="1"/>
</dbReference>
<keyword evidence="11" id="KW-1185">Reference proteome</keyword>
<dbReference type="GO" id="GO:0004198">
    <property type="term" value="F:calcium-dependent cysteine-type endopeptidase activity"/>
    <property type="evidence" value="ECO:0007669"/>
    <property type="project" value="InterPro"/>
</dbReference>
<dbReference type="CDD" id="cd00214">
    <property type="entry name" value="Calpain_III"/>
    <property type="match status" value="1"/>
</dbReference>
<evidence type="ECO:0000259" key="8">
    <source>
        <dbReference type="PROSITE" id="PS50203"/>
    </source>
</evidence>
<dbReference type="SUPFAM" id="SSF47473">
    <property type="entry name" value="EF-hand"/>
    <property type="match status" value="1"/>
</dbReference>
<proteinExistence type="inferred from homology"/>
<dbReference type="PROSITE" id="PS50203">
    <property type="entry name" value="CALPAIN_CAT"/>
    <property type="match status" value="1"/>
</dbReference>
<dbReference type="PROSITE" id="PS00018">
    <property type="entry name" value="EF_HAND_1"/>
    <property type="match status" value="1"/>
</dbReference>
<dbReference type="FunFam" id="2.60.120.380:FF:000002">
    <property type="entry name" value="calpain-3 isoform X1"/>
    <property type="match status" value="1"/>
</dbReference>
<evidence type="ECO:0000256" key="6">
    <source>
        <dbReference type="PIRSR" id="PIRSR622684-1"/>
    </source>
</evidence>
<feature type="domain" description="EF-hand" evidence="9">
    <location>
        <begin position="750"/>
        <end position="785"/>
    </location>
</feature>
<dbReference type="InterPro" id="IPR000169">
    <property type="entry name" value="Pept_cys_AS"/>
</dbReference>
<dbReference type="EMBL" id="JARQZJ010000097">
    <property type="protein sequence ID" value="KAK9885847.1"/>
    <property type="molecule type" value="Genomic_DNA"/>
</dbReference>
<dbReference type="PROSITE" id="PS00139">
    <property type="entry name" value="THIOL_PROTEASE_CYS"/>
    <property type="match status" value="1"/>
</dbReference>
<evidence type="ECO:0000256" key="4">
    <source>
        <dbReference type="ARBA" id="ARBA00022807"/>
    </source>
</evidence>
<comment type="caution">
    <text evidence="10">The sequence shown here is derived from an EMBL/GenBank/DDBJ whole genome shotgun (WGS) entry which is preliminary data.</text>
</comment>
<accession>A0AAW1UZE6</accession>
<dbReference type="FunFam" id="3.90.70.10:FF:000001">
    <property type="entry name" value="Calpain-1 catalytic subunit"/>
    <property type="match status" value="1"/>
</dbReference>
<evidence type="ECO:0000256" key="3">
    <source>
        <dbReference type="ARBA" id="ARBA00022801"/>
    </source>
</evidence>
<evidence type="ECO:0000313" key="11">
    <source>
        <dbReference type="Proteomes" id="UP001431783"/>
    </source>
</evidence>
<feature type="active site" evidence="6 7">
    <location>
        <position position="378"/>
    </location>
</feature>
<dbReference type="InterPro" id="IPR018247">
    <property type="entry name" value="EF_Hand_1_Ca_BS"/>
</dbReference>
<dbReference type="AlphaFoldDB" id="A0AAW1UZE6"/>
<dbReference type="SUPFAM" id="SSF49758">
    <property type="entry name" value="Calpain large subunit, middle domain (domain III)"/>
    <property type="match status" value="1"/>
</dbReference>
<dbReference type="PROSITE" id="PS50222">
    <property type="entry name" value="EF_HAND_2"/>
    <property type="match status" value="1"/>
</dbReference>
<keyword evidence="5" id="KW-0106">Calcium</keyword>
<dbReference type="Pfam" id="PF01067">
    <property type="entry name" value="Calpain_III"/>
    <property type="match status" value="1"/>
</dbReference>
<dbReference type="InterPro" id="IPR011992">
    <property type="entry name" value="EF-hand-dom_pair"/>
</dbReference>
<keyword evidence="4 7" id="KW-0788">Thiol protease</keyword>